<keyword evidence="3" id="KW-1185">Reference proteome</keyword>
<dbReference type="Pfam" id="PF17390">
    <property type="entry name" value="Bac_rhamnosid_C"/>
    <property type="match status" value="1"/>
</dbReference>
<evidence type="ECO:0000313" key="3">
    <source>
        <dbReference type="Proteomes" id="UP000658278"/>
    </source>
</evidence>
<dbReference type="EMBL" id="JAENII010000019">
    <property type="protein sequence ID" value="MBK1828847.1"/>
    <property type="molecule type" value="Genomic_DNA"/>
</dbReference>
<name>A0A934RCW1_9BACT</name>
<dbReference type="InterPro" id="IPR016007">
    <property type="entry name" value="Alpha_rhamnosid"/>
</dbReference>
<organism evidence="2 3">
    <name type="scientific">Haloferula rosea</name>
    <dbReference type="NCBI Taxonomy" id="490093"/>
    <lineage>
        <taxon>Bacteria</taxon>
        <taxon>Pseudomonadati</taxon>
        <taxon>Verrucomicrobiota</taxon>
        <taxon>Verrucomicrobiia</taxon>
        <taxon>Verrucomicrobiales</taxon>
        <taxon>Verrucomicrobiaceae</taxon>
        <taxon>Haloferula</taxon>
    </lineage>
</organism>
<proteinExistence type="predicted"/>
<evidence type="ECO:0000313" key="2">
    <source>
        <dbReference type="EMBL" id="MBK1828847.1"/>
    </source>
</evidence>
<gene>
    <name evidence="2" type="ORF">JIN81_17565</name>
</gene>
<evidence type="ECO:0000259" key="1">
    <source>
        <dbReference type="Pfam" id="PF17390"/>
    </source>
</evidence>
<dbReference type="PANTHER" id="PTHR33307">
    <property type="entry name" value="ALPHA-RHAMNOSIDASE (EUROFUNG)"/>
    <property type="match status" value="1"/>
</dbReference>
<protein>
    <recommendedName>
        <fullName evidence="1">Alpha-L-rhamnosidase C-terminal domain-containing protein</fullName>
    </recommendedName>
</protein>
<reference evidence="2" key="1">
    <citation type="submission" date="2021-01" db="EMBL/GenBank/DDBJ databases">
        <title>Modified the classification status of verrucomicrobia.</title>
        <authorList>
            <person name="Feng X."/>
        </authorList>
    </citation>
    <scope>NUCLEOTIDE SEQUENCE</scope>
    <source>
        <strain evidence="2">KCTC 22201</strain>
    </source>
</reference>
<accession>A0A934RCW1</accession>
<dbReference type="Proteomes" id="UP000658278">
    <property type="component" value="Unassembled WGS sequence"/>
</dbReference>
<dbReference type="PANTHER" id="PTHR33307:SF6">
    <property type="entry name" value="ALPHA-RHAMNOSIDASE (EUROFUNG)-RELATED"/>
    <property type="match status" value="1"/>
</dbReference>
<sequence>MAVLLHDTDKLKWANTRMESPYGTIRSDWKNSADQFEWTVEVLPNSKATLYFPYKDGEQLREGGQPVNAETRIIEEGRRRWLEMKVGSGSYHFTLSARSN</sequence>
<comment type="caution">
    <text evidence="2">The sequence shown here is derived from an EMBL/GenBank/DDBJ whole genome shotgun (WGS) entry which is preliminary data.</text>
</comment>
<dbReference type="InterPro" id="IPR035398">
    <property type="entry name" value="Bac_rhamnosid_C"/>
</dbReference>
<dbReference type="Gene3D" id="2.60.420.10">
    <property type="entry name" value="Maltose phosphorylase, domain 3"/>
    <property type="match status" value="1"/>
</dbReference>
<feature type="domain" description="Alpha-L-rhamnosidase C-terminal" evidence="1">
    <location>
        <begin position="9"/>
        <end position="62"/>
    </location>
</feature>
<dbReference type="AlphaFoldDB" id="A0A934RCW1"/>